<accession>A0A9P5N6G1</accession>
<organism evidence="2 3">
    <name type="scientific">Gymnopilus junonius</name>
    <name type="common">Spectacular rustgill mushroom</name>
    <name type="synonym">Gymnopilus spectabilis subsp. junonius</name>
    <dbReference type="NCBI Taxonomy" id="109634"/>
    <lineage>
        <taxon>Eukaryota</taxon>
        <taxon>Fungi</taxon>
        <taxon>Dikarya</taxon>
        <taxon>Basidiomycota</taxon>
        <taxon>Agaricomycotina</taxon>
        <taxon>Agaricomycetes</taxon>
        <taxon>Agaricomycetidae</taxon>
        <taxon>Agaricales</taxon>
        <taxon>Agaricineae</taxon>
        <taxon>Hymenogastraceae</taxon>
        <taxon>Gymnopilus</taxon>
    </lineage>
</organism>
<evidence type="ECO:0000313" key="3">
    <source>
        <dbReference type="Proteomes" id="UP000724874"/>
    </source>
</evidence>
<proteinExistence type="predicted"/>
<gene>
    <name evidence="2" type="ORF">CPB84DRAFT_1526730</name>
</gene>
<protein>
    <submittedName>
        <fullName evidence="2">Uncharacterized protein</fullName>
    </submittedName>
</protein>
<dbReference type="AlphaFoldDB" id="A0A9P5N6G1"/>
<evidence type="ECO:0000256" key="1">
    <source>
        <dbReference type="SAM" id="SignalP"/>
    </source>
</evidence>
<comment type="caution">
    <text evidence="2">The sequence shown here is derived from an EMBL/GenBank/DDBJ whole genome shotgun (WGS) entry which is preliminary data.</text>
</comment>
<dbReference type="OrthoDB" id="3129018at2759"/>
<dbReference type="EMBL" id="JADNYJ010000913">
    <property type="protein sequence ID" value="KAF8867835.1"/>
    <property type="molecule type" value="Genomic_DNA"/>
</dbReference>
<keyword evidence="1" id="KW-0732">Signal</keyword>
<feature type="signal peptide" evidence="1">
    <location>
        <begin position="1"/>
        <end position="20"/>
    </location>
</feature>
<evidence type="ECO:0000313" key="2">
    <source>
        <dbReference type="EMBL" id="KAF8867835.1"/>
    </source>
</evidence>
<keyword evidence="3" id="KW-1185">Reference proteome</keyword>
<sequence length="273" mass="27706">MKLQLNILVTLAVFYGSGVAAPVPTNAVADDSISDDVLGALGKLIGEAWAGAVPNNVLQASAQGAGAHLNHNRRDLAEDDDSISDDVLNALGKLIGTAWSNIVPASALQGSAQGAGAHLNHNRRNVAEAYDSISDDVLNTIGKLLGGGFSSLVPHTTLQGAAQGAGAHLNGPYTTRDVDASIPDDVLDTIGKLIGTAWANIVPQSALEGSAQGAGAHLNRNFLLSRDVAGAGLSISNDELQALEKLILGAGPGPEIVPASTFQSSAQGTTSAW</sequence>
<feature type="chain" id="PRO_5040327208" evidence="1">
    <location>
        <begin position="21"/>
        <end position="273"/>
    </location>
</feature>
<dbReference type="Proteomes" id="UP000724874">
    <property type="component" value="Unassembled WGS sequence"/>
</dbReference>
<name>A0A9P5N6G1_GYMJU</name>
<reference evidence="2" key="1">
    <citation type="submission" date="2020-11" db="EMBL/GenBank/DDBJ databases">
        <authorList>
            <consortium name="DOE Joint Genome Institute"/>
            <person name="Ahrendt S."/>
            <person name="Riley R."/>
            <person name="Andreopoulos W."/>
            <person name="LaButti K."/>
            <person name="Pangilinan J."/>
            <person name="Ruiz-duenas F.J."/>
            <person name="Barrasa J.M."/>
            <person name="Sanchez-Garcia M."/>
            <person name="Camarero S."/>
            <person name="Miyauchi S."/>
            <person name="Serrano A."/>
            <person name="Linde D."/>
            <person name="Babiker R."/>
            <person name="Drula E."/>
            <person name="Ayuso-Fernandez I."/>
            <person name="Pacheco R."/>
            <person name="Padilla G."/>
            <person name="Ferreira P."/>
            <person name="Barriuso J."/>
            <person name="Kellner H."/>
            <person name="Castanera R."/>
            <person name="Alfaro M."/>
            <person name="Ramirez L."/>
            <person name="Pisabarro A.G."/>
            <person name="Kuo A."/>
            <person name="Tritt A."/>
            <person name="Lipzen A."/>
            <person name="He G."/>
            <person name="Yan M."/>
            <person name="Ng V."/>
            <person name="Cullen D."/>
            <person name="Martin F."/>
            <person name="Rosso M.-N."/>
            <person name="Henrissat B."/>
            <person name="Hibbett D."/>
            <person name="Martinez A.T."/>
            <person name="Grigoriev I.V."/>
        </authorList>
    </citation>
    <scope>NUCLEOTIDE SEQUENCE</scope>
    <source>
        <strain evidence="2">AH 44721</strain>
    </source>
</reference>